<accession>A0A0F9EHW9</accession>
<protein>
    <submittedName>
        <fullName evidence="1">Uncharacterized protein</fullName>
    </submittedName>
</protein>
<name>A0A0F9EHW9_9ZZZZ</name>
<dbReference type="EMBL" id="LAZR01034742">
    <property type="protein sequence ID" value="KKL44485.1"/>
    <property type="molecule type" value="Genomic_DNA"/>
</dbReference>
<reference evidence="1" key="1">
    <citation type="journal article" date="2015" name="Nature">
        <title>Complex archaea that bridge the gap between prokaryotes and eukaryotes.</title>
        <authorList>
            <person name="Spang A."/>
            <person name="Saw J.H."/>
            <person name="Jorgensen S.L."/>
            <person name="Zaremba-Niedzwiedzka K."/>
            <person name="Martijn J."/>
            <person name="Lind A.E."/>
            <person name="van Eijk R."/>
            <person name="Schleper C."/>
            <person name="Guy L."/>
            <person name="Ettema T.J."/>
        </authorList>
    </citation>
    <scope>NUCLEOTIDE SEQUENCE</scope>
</reference>
<organism evidence="1">
    <name type="scientific">marine sediment metagenome</name>
    <dbReference type="NCBI Taxonomy" id="412755"/>
    <lineage>
        <taxon>unclassified sequences</taxon>
        <taxon>metagenomes</taxon>
        <taxon>ecological metagenomes</taxon>
    </lineage>
</organism>
<dbReference type="AlphaFoldDB" id="A0A0F9EHW9"/>
<comment type="caution">
    <text evidence="1">The sequence shown here is derived from an EMBL/GenBank/DDBJ whole genome shotgun (WGS) entry which is preliminary data.</text>
</comment>
<evidence type="ECO:0000313" key="1">
    <source>
        <dbReference type="EMBL" id="KKL44485.1"/>
    </source>
</evidence>
<gene>
    <name evidence="1" type="ORF">LCGC14_2365210</name>
</gene>
<sequence>MRRRSFFAWLLAAVFGWNVQSKKELPFYTDPYLTDNHAWYLKDHVEVWNWWWRDKDGRIYCNAQPTPHKQMPLVIFREL</sequence>
<proteinExistence type="predicted"/>